<dbReference type="RefSeq" id="WP_201328741.1">
    <property type="nucleotide sequence ID" value="NZ_AP017470.1"/>
</dbReference>
<dbReference type="Pfam" id="PF13576">
    <property type="entry name" value="Pentapeptide_3"/>
    <property type="match status" value="1"/>
</dbReference>
<evidence type="ECO:0008006" key="4">
    <source>
        <dbReference type="Google" id="ProtNLM"/>
    </source>
</evidence>
<feature type="transmembrane region" description="Helical" evidence="1">
    <location>
        <begin position="713"/>
        <end position="733"/>
    </location>
</feature>
<keyword evidence="1" id="KW-1133">Transmembrane helix</keyword>
<keyword evidence="1" id="KW-0472">Membrane</keyword>
<dbReference type="EMBL" id="AP017470">
    <property type="protein sequence ID" value="BBB32396.1"/>
    <property type="molecule type" value="Genomic_DNA"/>
</dbReference>
<accession>A0A7R6PQB7</accession>
<dbReference type="InterPro" id="IPR001646">
    <property type="entry name" value="5peptide_repeat"/>
</dbReference>
<dbReference type="AlphaFoldDB" id="A0A7R6PQB7"/>
<evidence type="ECO:0000313" key="2">
    <source>
        <dbReference type="EMBL" id="BBB32396.1"/>
    </source>
</evidence>
<dbReference type="KEGG" id="thyd:TTHT_0832"/>
<dbReference type="Gene3D" id="2.160.20.80">
    <property type="entry name" value="E3 ubiquitin-protein ligase SopA"/>
    <property type="match status" value="1"/>
</dbReference>
<organism evidence="2 3">
    <name type="scientific">Thermotomaculum hydrothermale</name>
    <dbReference type="NCBI Taxonomy" id="981385"/>
    <lineage>
        <taxon>Bacteria</taxon>
        <taxon>Pseudomonadati</taxon>
        <taxon>Acidobacteriota</taxon>
        <taxon>Holophagae</taxon>
        <taxon>Thermotomaculales</taxon>
        <taxon>Thermotomaculaceae</taxon>
        <taxon>Thermotomaculum</taxon>
    </lineage>
</organism>
<feature type="transmembrane region" description="Helical" evidence="1">
    <location>
        <begin position="842"/>
        <end position="862"/>
    </location>
</feature>
<sequence length="868" mass="103495">MGYKAVFLDGTDGLPLVECEVCKIIERNVIEPAVIYVNENEDISNLSEKRINQLIGESKKLNNGQLRCIFHCEKENEIWIENIDEYKEWKEKREKAREEKRKFNEKSPAEWKKNLVDEFWKRIRAYRFAVDYSISTPINILNDVKFDSILVSYYRKKLTNQQKNYYSFNSVIFPKFNRFQGNEKNENKILKKDFNFWYFKEEYKLLKTAYFQGAKFVEEAYFRGSIFQNKTYFQGGNFQLLADFTSSEFQEYVSFSGQRFQGDASFASVKFQSNSSFTNTEFQEEAYFVGAKFIGEINFEKTLFQKHTYFNKVVFQGDTNFWKTKFEGDVNFWKTKFEEDVNFWEAEFKESVNLKEAKFQNKTYFWIVKFKGNISFVGTEFQRDVYFFDSIFEKSLVFRFVTITSKFVIEYNHISRIKSIINTVGSRNLKKYLNKFQDKNSRSHISEIVKEVESKILERLSKEFENNNSIKCIYKIIYEEKEKIFEESQNHQIFDKHIYEIIEKICSEISEELSKYNPLTCLEFFNPQFSPEAQVELRNLNLEVLKFNNLINHSKEFIIFNLKVKEDENNKKNKDGGDPLLEINNSLLNRMRFVNCDFSEAKIKIKNSSLTDCEFVNVDWGEIPEERICPNLFESNPKKAQDIYRQLKLAHDNQKDFIHGNDFYALEMRAYDKYLTEKRKFLKTKKEKNNFNILKDLIIFKISKIASNFGQDWVRVLKWICILVTSLTIINLVDTNKMPSLSYLIFIIFLSGIIFLLMLEECDDTKHCFKIKALVFSLFVYVLGFFSFSQNNTQRIFNIWEFFVTKPLQIVDFIAVTISKIINPWKTIFSSNSLKHIHGYEAFFVFSWIILSYLVYQLIISLRRKIRR</sequence>
<evidence type="ECO:0000313" key="3">
    <source>
        <dbReference type="Proteomes" id="UP000595564"/>
    </source>
</evidence>
<proteinExistence type="predicted"/>
<protein>
    <recommendedName>
        <fullName evidence="4">Pentapeptide repeat-containing protein</fullName>
    </recommendedName>
</protein>
<keyword evidence="3" id="KW-1185">Reference proteome</keyword>
<gene>
    <name evidence="2" type="ORF">TTHT_0832</name>
</gene>
<evidence type="ECO:0000256" key="1">
    <source>
        <dbReference type="SAM" id="Phobius"/>
    </source>
</evidence>
<feature type="transmembrane region" description="Helical" evidence="1">
    <location>
        <begin position="800"/>
        <end position="822"/>
    </location>
</feature>
<dbReference type="Proteomes" id="UP000595564">
    <property type="component" value="Chromosome"/>
</dbReference>
<reference evidence="2 3" key="1">
    <citation type="journal article" date="2012" name="Extremophiles">
        <title>Thermotomaculum hydrothermale gen. nov., sp. nov., a novel heterotrophic thermophile within the phylum Acidobacteria from a deep-sea hydrothermal vent chimney in the Southern Okinawa Trough.</title>
        <authorList>
            <person name="Izumi H."/>
            <person name="Nunoura T."/>
            <person name="Miyazaki M."/>
            <person name="Mino S."/>
            <person name="Toki T."/>
            <person name="Takai K."/>
            <person name="Sako Y."/>
            <person name="Sawabe T."/>
            <person name="Nakagawa S."/>
        </authorList>
    </citation>
    <scope>NUCLEOTIDE SEQUENCE [LARGE SCALE GENOMIC DNA]</scope>
    <source>
        <strain evidence="2 3">AC55</strain>
    </source>
</reference>
<name>A0A7R6PQB7_9BACT</name>
<keyword evidence="1" id="KW-0812">Transmembrane</keyword>
<feature type="transmembrane region" description="Helical" evidence="1">
    <location>
        <begin position="740"/>
        <end position="759"/>
    </location>
</feature>
<feature type="transmembrane region" description="Helical" evidence="1">
    <location>
        <begin position="771"/>
        <end position="788"/>
    </location>
</feature>